<accession>A0ABP6BY31</accession>
<keyword evidence="4" id="KW-1185">Reference proteome</keyword>
<name>A0ABP6BY31_9ACTN</name>
<feature type="compositionally biased region" description="Low complexity" evidence="1">
    <location>
        <begin position="63"/>
        <end position="76"/>
    </location>
</feature>
<evidence type="ECO:0000256" key="1">
    <source>
        <dbReference type="SAM" id="MobiDB-lite"/>
    </source>
</evidence>
<dbReference type="RefSeq" id="WP_344540588.1">
    <property type="nucleotide sequence ID" value="NZ_BAAATD010000003.1"/>
</dbReference>
<evidence type="ECO:0000259" key="2">
    <source>
        <dbReference type="Pfam" id="PF01551"/>
    </source>
</evidence>
<organism evidence="3 4">
    <name type="scientific">Actinomadura fulvescens</name>
    <dbReference type="NCBI Taxonomy" id="46160"/>
    <lineage>
        <taxon>Bacteria</taxon>
        <taxon>Bacillati</taxon>
        <taxon>Actinomycetota</taxon>
        <taxon>Actinomycetes</taxon>
        <taxon>Streptosporangiales</taxon>
        <taxon>Thermomonosporaceae</taxon>
        <taxon>Actinomadura</taxon>
    </lineage>
</organism>
<dbReference type="PANTHER" id="PTHR21666:SF270">
    <property type="entry name" value="MUREIN HYDROLASE ACTIVATOR ENVC"/>
    <property type="match status" value="1"/>
</dbReference>
<feature type="region of interest" description="Disordered" evidence="1">
    <location>
        <begin position="57"/>
        <end position="76"/>
    </location>
</feature>
<evidence type="ECO:0000313" key="4">
    <source>
        <dbReference type="Proteomes" id="UP001501509"/>
    </source>
</evidence>
<comment type="caution">
    <text evidence="3">The sequence shown here is derived from an EMBL/GenBank/DDBJ whole genome shotgun (WGS) entry which is preliminary data.</text>
</comment>
<dbReference type="Pfam" id="PF01551">
    <property type="entry name" value="Peptidase_M23"/>
    <property type="match status" value="1"/>
</dbReference>
<protein>
    <submittedName>
        <fullName evidence="3">M23 family metallopeptidase</fullName>
    </submittedName>
</protein>
<dbReference type="EMBL" id="BAAATD010000003">
    <property type="protein sequence ID" value="GAA2590951.1"/>
    <property type="molecule type" value="Genomic_DNA"/>
</dbReference>
<dbReference type="PANTHER" id="PTHR21666">
    <property type="entry name" value="PEPTIDASE-RELATED"/>
    <property type="match status" value="1"/>
</dbReference>
<sequence>MRSFILRAARFKTLMVLLGAVISLSTFLHDVGWVLLGGLVVMVAGFALMTVKPSRTGPEAFRGRPAGTTAAAGPRPVQAPVRGRWIAVNSPADKVPSHGVDAYGQTYAVDLVHHDEDDEWSAMRAWPPARRAGAFSGFGKPIFAPADGEVVRASGWRRDHWSRNSWITLPFMMIEGMLRELGGPGFILGNHVILDLGDGTYAAFAHLKRGSIKVRRGQRVRAGEHLADCGNSGNTSEPHLHFQLMDRPSPIVANGVPFVFDRYEAADGEEHRGVPAAGSAMRR</sequence>
<proteinExistence type="predicted"/>
<dbReference type="Proteomes" id="UP001501509">
    <property type="component" value="Unassembled WGS sequence"/>
</dbReference>
<dbReference type="InterPro" id="IPR016047">
    <property type="entry name" value="M23ase_b-sheet_dom"/>
</dbReference>
<reference evidence="4" key="1">
    <citation type="journal article" date="2019" name="Int. J. Syst. Evol. Microbiol.">
        <title>The Global Catalogue of Microorganisms (GCM) 10K type strain sequencing project: providing services to taxonomists for standard genome sequencing and annotation.</title>
        <authorList>
            <consortium name="The Broad Institute Genomics Platform"/>
            <consortium name="The Broad Institute Genome Sequencing Center for Infectious Disease"/>
            <person name="Wu L."/>
            <person name="Ma J."/>
        </authorList>
    </citation>
    <scope>NUCLEOTIDE SEQUENCE [LARGE SCALE GENOMIC DNA]</scope>
    <source>
        <strain evidence="4">JCM 6833</strain>
    </source>
</reference>
<dbReference type="CDD" id="cd12797">
    <property type="entry name" value="M23_peptidase"/>
    <property type="match status" value="1"/>
</dbReference>
<evidence type="ECO:0000313" key="3">
    <source>
        <dbReference type="EMBL" id="GAA2590951.1"/>
    </source>
</evidence>
<dbReference type="InterPro" id="IPR011055">
    <property type="entry name" value="Dup_hybrid_motif"/>
</dbReference>
<dbReference type="SUPFAM" id="SSF51261">
    <property type="entry name" value="Duplicated hybrid motif"/>
    <property type="match status" value="1"/>
</dbReference>
<feature type="domain" description="M23ase beta-sheet core" evidence="2">
    <location>
        <begin position="187"/>
        <end position="247"/>
    </location>
</feature>
<dbReference type="InterPro" id="IPR050570">
    <property type="entry name" value="Cell_wall_metabolism_enzyme"/>
</dbReference>
<dbReference type="Gene3D" id="2.70.70.10">
    <property type="entry name" value="Glucose Permease (Domain IIA)"/>
    <property type="match status" value="1"/>
</dbReference>
<gene>
    <name evidence="3" type="ORF">GCM10010411_24870</name>
</gene>